<name>A0A024TUA1_9STRA</name>
<dbReference type="VEuPathDB" id="FungiDB:H310_09473"/>
<dbReference type="GeneID" id="20086523"/>
<proteinExistence type="predicted"/>
<feature type="region of interest" description="Disordered" evidence="1">
    <location>
        <begin position="207"/>
        <end position="243"/>
    </location>
</feature>
<dbReference type="RefSeq" id="XP_008873778.1">
    <property type="nucleotide sequence ID" value="XM_008875556.1"/>
</dbReference>
<sequence length="243" mass="26815">MAACRPYNDGSRRRRRRECDKKGAIGVRVDKGPSGMDLWNSKYDYVEDAGNDWDLTTDSSVTTSTPYKQTSASPLLRRRLSEALAPGNETHALYHPTTPTYKRMPWRAPHSTPKLDDNSTDATSTAHLMDALHASRHKRSTPPFTIDSSPSTFTFFADNHLAAWADERRHHPTKHSNDLIPLSSKAAHTIYDGRVAKHKRIGELLGVAKPPGPWTHPSTPSSMHAGKGNGMPAIRHPPPSASA</sequence>
<feature type="region of interest" description="Disordered" evidence="1">
    <location>
        <begin position="84"/>
        <end position="121"/>
    </location>
</feature>
<protein>
    <submittedName>
        <fullName evidence="2">Uncharacterized protein</fullName>
    </submittedName>
</protein>
<accession>A0A024TUA1</accession>
<evidence type="ECO:0000256" key="1">
    <source>
        <dbReference type="SAM" id="MobiDB-lite"/>
    </source>
</evidence>
<dbReference type="EMBL" id="KI913972">
    <property type="protein sequence ID" value="ETV97569.1"/>
    <property type="molecule type" value="Genomic_DNA"/>
</dbReference>
<gene>
    <name evidence="2" type="ORF">H310_09473</name>
</gene>
<dbReference type="AlphaFoldDB" id="A0A024TUA1"/>
<evidence type="ECO:0000313" key="2">
    <source>
        <dbReference type="EMBL" id="ETV97569.1"/>
    </source>
</evidence>
<organism evidence="2">
    <name type="scientific">Aphanomyces invadans</name>
    <dbReference type="NCBI Taxonomy" id="157072"/>
    <lineage>
        <taxon>Eukaryota</taxon>
        <taxon>Sar</taxon>
        <taxon>Stramenopiles</taxon>
        <taxon>Oomycota</taxon>
        <taxon>Saprolegniomycetes</taxon>
        <taxon>Saprolegniales</taxon>
        <taxon>Verrucalvaceae</taxon>
        <taxon>Aphanomyces</taxon>
    </lineage>
</organism>
<reference evidence="2" key="1">
    <citation type="submission" date="2013-12" db="EMBL/GenBank/DDBJ databases">
        <title>The Genome Sequence of Aphanomyces invadans NJM9701.</title>
        <authorList>
            <consortium name="The Broad Institute Genomics Platform"/>
            <person name="Russ C."/>
            <person name="Tyler B."/>
            <person name="van West P."/>
            <person name="Dieguez-Uribeondo J."/>
            <person name="Young S.K."/>
            <person name="Zeng Q."/>
            <person name="Gargeya S."/>
            <person name="Fitzgerald M."/>
            <person name="Abouelleil A."/>
            <person name="Alvarado L."/>
            <person name="Chapman S.B."/>
            <person name="Gainer-Dewar J."/>
            <person name="Goldberg J."/>
            <person name="Griggs A."/>
            <person name="Gujja S."/>
            <person name="Hansen M."/>
            <person name="Howarth C."/>
            <person name="Imamovic A."/>
            <person name="Ireland A."/>
            <person name="Larimer J."/>
            <person name="McCowan C."/>
            <person name="Murphy C."/>
            <person name="Pearson M."/>
            <person name="Poon T.W."/>
            <person name="Priest M."/>
            <person name="Roberts A."/>
            <person name="Saif S."/>
            <person name="Shea T."/>
            <person name="Sykes S."/>
            <person name="Wortman J."/>
            <person name="Nusbaum C."/>
            <person name="Birren B."/>
        </authorList>
    </citation>
    <scope>NUCLEOTIDE SEQUENCE [LARGE SCALE GENOMIC DNA]</scope>
    <source>
        <strain evidence="2">NJM9701</strain>
    </source>
</reference>